<dbReference type="Proteomes" id="UP001209701">
    <property type="component" value="Unassembled WGS sequence"/>
</dbReference>
<dbReference type="EMBL" id="JAJIRN010000004">
    <property type="protein sequence ID" value="MCV2368347.1"/>
    <property type="molecule type" value="Genomic_DNA"/>
</dbReference>
<sequence length="175" mass="19547">MFNWLAPLVRRQTLQFERRYHYDTHYLRQLFALSPRAFFRFRHVLDNGAFSQDVPAAALYTVKFLSIRREDCGPCAQLSLDMAREAGVAQADREAWVAGAPERLGADARLAWMYAQAVLDHAPDTAAWCEQVVARWGPRALATLALALVTARSFPAMKQALGLAPASCQGLEVKP</sequence>
<keyword evidence="2" id="KW-1185">Reference proteome</keyword>
<organism evidence="1 2">
    <name type="scientific">Roseateles oligotrophus</name>
    <dbReference type="NCBI Taxonomy" id="1769250"/>
    <lineage>
        <taxon>Bacteria</taxon>
        <taxon>Pseudomonadati</taxon>
        <taxon>Pseudomonadota</taxon>
        <taxon>Betaproteobacteria</taxon>
        <taxon>Burkholderiales</taxon>
        <taxon>Sphaerotilaceae</taxon>
        <taxon>Roseateles</taxon>
    </lineage>
</organism>
<accession>A0ABT2YE67</accession>
<comment type="caution">
    <text evidence="1">The sequence shown here is derived from an EMBL/GenBank/DDBJ whole genome shotgun (WGS) entry which is preliminary data.</text>
</comment>
<gene>
    <name evidence="1" type="ORF">LNV07_09595</name>
</gene>
<name>A0ABT2YE67_9BURK</name>
<reference evidence="1 2" key="1">
    <citation type="submission" date="2021-11" db="EMBL/GenBank/DDBJ databases">
        <authorList>
            <person name="Liang Q."/>
            <person name="Mou H."/>
            <person name="Liu Z."/>
        </authorList>
    </citation>
    <scope>NUCLEOTIDE SEQUENCE [LARGE SCALE GENOMIC DNA]</scope>
    <source>
        <strain evidence="1 2">CHU3</strain>
    </source>
</reference>
<proteinExistence type="predicted"/>
<protein>
    <recommendedName>
        <fullName evidence="3">Carboxymuconolactone decarboxylase family protein</fullName>
    </recommendedName>
</protein>
<dbReference type="RefSeq" id="WP_263570951.1">
    <property type="nucleotide sequence ID" value="NZ_JAJIRN010000004.1"/>
</dbReference>
<evidence type="ECO:0000313" key="2">
    <source>
        <dbReference type="Proteomes" id="UP001209701"/>
    </source>
</evidence>
<evidence type="ECO:0008006" key="3">
    <source>
        <dbReference type="Google" id="ProtNLM"/>
    </source>
</evidence>
<evidence type="ECO:0000313" key="1">
    <source>
        <dbReference type="EMBL" id="MCV2368347.1"/>
    </source>
</evidence>